<protein>
    <submittedName>
        <fullName evidence="3">Uncharacterized protein</fullName>
    </submittedName>
</protein>
<dbReference type="EMBL" id="GBEZ01009619">
    <property type="protein sequence ID" value="JAC75979.1"/>
    <property type="molecule type" value="Transcribed_RNA"/>
</dbReference>
<reference evidence="3" key="1">
    <citation type="submission" date="2014-05" db="EMBL/GenBank/DDBJ databases">
        <title>The transcriptome of the halophilic microalga Tetraselmis sp. GSL018 isolated from the Great Salt Lake, Utah.</title>
        <authorList>
            <person name="Jinkerson R.E."/>
            <person name="D'Adamo S."/>
            <person name="Posewitz M.C."/>
        </authorList>
    </citation>
    <scope>NUCLEOTIDE SEQUENCE</scope>
    <source>
        <strain evidence="3">GSL018</strain>
    </source>
</reference>
<feature type="region of interest" description="Disordered" evidence="2">
    <location>
        <begin position="114"/>
        <end position="133"/>
    </location>
</feature>
<proteinExistence type="predicted"/>
<sequence length="133" mass="14538">AELSSSRKDSDELRARCKEERLLNAELRGDIEALAAEAEGLRTSLEDARRAQAEVSCQLASARAELECERENASKIGERAAVLEASADAELATPLEQLLVQPEDSHCAEEEMQYANTNANDTVESDEQRNCSA</sequence>
<accession>A0A061RYY0</accession>
<evidence type="ECO:0000256" key="2">
    <source>
        <dbReference type="SAM" id="MobiDB-lite"/>
    </source>
</evidence>
<gene>
    <name evidence="3" type="ORF">TSPGSL018_21527</name>
</gene>
<keyword evidence="1" id="KW-0175">Coiled coil</keyword>
<organism evidence="3">
    <name type="scientific">Tetraselmis sp. GSL018</name>
    <dbReference type="NCBI Taxonomy" id="582737"/>
    <lineage>
        <taxon>Eukaryota</taxon>
        <taxon>Viridiplantae</taxon>
        <taxon>Chlorophyta</taxon>
        <taxon>core chlorophytes</taxon>
        <taxon>Chlorodendrophyceae</taxon>
        <taxon>Chlorodendrales</taxon>
        <taxon>Chlorodendraceae</taxon>
        <taxon>Tetraselmis</taxon>
    </lineage>
</organism>
<feature type="coiled-coil region" evidence="1">
    <location>
        <begin position="17"/>
        <end position="65"/>
    </location>
</feature>
<feature type="non-terminal residue" evidence="3">
    <location>
        <position position="1"/>
    </location>
</feature>
<dbReference type="AlphaFoldDB" id="A0A061RYY0"/>
<evidence type="ECO:0000256" key="1">
    <source>
        <dbReference type="SAM" id="Coils"/>
    </source>
</evidence>
<name>A0A061RYY0_9CHLO</name>
<evidence type="ECO:0000313" key="3">
    <source>
        <dbReference type="EMBL" id="JAC75979.1"/>
    </source>
</evidence>